<sequence length="923" mass="100019">MQLAVQQRRLAGGDSSHSSEERGDSSNYWRGVNTSQREVDWRVGADHSTTSTEKSSSSDGLKELDSTSSLLFQYFSLLATYHGAVHVPRYWEELLFPSPVAETVGGRTSTMEHGRKEVDGLISPATEIDLGVCYAGPTILLALADLLRVHSVTVPTSYCQRQLLSTKRGMAALPTVMAPLWGAGSRRARKENEVMCSFLPHLRTLRLAHLSIDFSSPHKATALKDGCAVLRSLLEALQGHPSIEVLDISGNPIAAGLVPTLSRLVQTTPSLTTLVLDDTLLADDEKEMLHTQCLLNELRKQCAAAEGNSVAVFDDSSPLACEKSDTRVLWLAQMREKVLMAVERGVSALPSILGKYTALIRSYDPAQATRGIAAALEQTTATSQSSSNTQKTSTRGTRSASVFTSADLSSSSARAYVKYDYGSDCGGAASFTVSPPPGSTWSEECVEVVRSAFMPQSMAQSTVLGGRPVWSNVPGPLEGSNSKEQTAPSIAAVAATDLMLSLRQQVLPEPEMPRGIRRRSTVAADFLTTAEDNYWSTQRKQELQWGYVVQKIVENLTPVSVRNGETLYMEGDACDMMYLLPVSLHDTGTYAELHAGVDPPRINRVLPGQWVGDAEVLDCVSMYARHQSPADEKGAARLTSVNHFQRCSTVKFFTEASDDVVIWALPFSVAFFYLYVPYRLLHAQFIKRTPMTAFADIHPVLLSCVPVHLHARHGCWQAATAEGEHRGAAETLCSYAFMSRHVLLLEEGEFLLRMPLKVSVLKRRKDSESGISTAVVMGERHLLSGVTVLTQSLLDLDAGLRESAAAEGATEDTGESLGGARGPQGMEVLGKEAALARFRAIRAALVEADDARSHSAGSEALSPVGNEGSGIVSDADLVQLCQHCTGGPGVQWRFSALANEEFMSLCPALRIALTHHHCVVHHI</sequence>
<gene>
    <name evidence="3" type="ORF">JKF63_03230</name>
</gene>
<feature type="compositionally biased region" description="Low complexity" evidence="1">
    <location>
        <begin position="378"/>
        <end position="394"/>
    </location>
</feature>
<organism evidence="3 4">
    <name type="scientific">Porcisia hertigi</name>
    <dbReference type="NCBI Taxonomy" id="2761500"/>
    <lineage>
        <taxon>Eukaryota</taxon>
        <taxon>Discoba</taxon>
        <taxon>Euglenozoa</taxon>
        <taxon>Kinetoplastea</taxon>
        <taxon>Metakinetoplastina</taxon>
        <taxon>Trypanosomatida</taxon>
        <taxon>Trypanosomatidae</taxon>
        <taxon>Leishmaniinae</taxon>
        <taxon>Porcisia</taxon>
    </lineage>
</organism>
<dbReference type="SUPFAM" id="SSF52047">
    <property type="entry name" value="RNI-like"/>
    <property type="match status" value="1"/>
</dbReference>
<accession>A0A836HK97</accession>
<name>A0A836HK97_9TRYP</name>
<dbReference type="KEGG" id="phet:94289327"/>
<reference evidence="3 4" key="1">
    <citation type="submission" date="2021-02" db="EMBL/GenBank/DDBJ databases">
        <title>Porcisia hertigi Genome sequencing and assembly.</title>
        <authorList>
            <person name="Almutairi H."/>
            <person name="Gatherer D."/>
        </authorList>
    </citation>
    <scope>NUCLEOTIDE SEQUENCE [LARGE SCALE GENOMIC DNA]</scope>
    <source>
        <strain evidence="3 4">C119</strain>
    </source>
</reference>
<feature type="region of interest" description="Disordered" evidence="1">
    <location>
        <begin position="1"/>
        <end position="61"/>
    </location>
</feature>
<dbReference type="AlphaFoldDB" id="A0A836HK97"/>
<evidence type="ECO:0000313" key="4">
    <source>
        <dbReference type="Proteomes" id="UP000674318"/>
    </source>
</evidence>
<dbReference type="EMBL" id="JAFJZO010000027">
    <property type="protein sequence ID" value="KAG5501417.1"/>
    <property type="molecule type" value="Genomic_DNA"/>
</dbReference>
<dbReference type="Proteomes" id="UP000674318">
    <property type="component" value="Unassembled WGS sequence"/>
</dbReference>
<proteinExistence type="predicted"/>
<feature type="compositionally biased region" description="Low complexity" evidence="1">
    <location>
        <begin position="48"/>
        <end position="58"/>
    </location>
</feature>
<comment type="caution">
    <text evidence="3">The sequence shown here is derived from an EMBL/GenBank/DDBJ whole genome shotgun (WGS) entry which is preliminary data.</text>
</comment>
<dbReference type="Gene3D" id="3.80.10.10">
    <property type="entry name" value="Ribonuclease Inhibitor"/>
    <property type="match status" value="1"/>
</dbReference>
<keyword evidence="4" id="KW-1185">Reference proteome</keyword>
<dbReference type="OrthoDB" id="273362at2759"/>
<feature type="region of interest" description="Disordered" evidence="1">
    <location>
        <begin position="378"/>
        <end position="401"/>
    </location>
</feature>
<dbReference type="InterPro" id="IPR032675">
    <property type="entry name" value="LRR_dom_sf"/>
</dbReference>
<keyword evidence="2" id="KW-0472">Membrane</keyword>
<evidence type="ECO:0000313" key="3">
    <source>
        <dbReference type="EMBL" id="KAG5501417.1"/>
    </source>
</evidence>
<evidence type="ECO:0000256" key="1">
    <source>
        <dbReference type="SAM" id="MobiDB-lite"/>
    </source>
</evidence>
<dbReference type="GeneID" id="94289327"/>
<protein>
    <submittedName>
        <fullName evidence="3">Uncharacterized protein</fullName>
    </submittedName>
</protein>
<dbReference type="RefSeq" id="XP_067756040.1">
    <property type="nucleotide sequence ID" value="XM_067899250.1"/>
</dbReference>
<keyword evidence="2" id="KW-1133">Transmembrane helix</keyword>
<feature type="transmembrane region" description="Helical" evidence="2">
    <location>
        <begin position="660"/>
        <end position="681"/>
    </location>
</feature>
<keyword evidence="2" id="KW-0812">Transmembrane</keyword>
<evidence type="ECO:0000256" key="2">
    <source>
        <dbReference type="SAM" id="Phobius"/>
    </source>
</evidence>